<protein>
    <submittedName>
        <fullName evidence="1">Uncharacterized protein</fullName>
    </submittedName>
</protein>
<dbReference type="STRING" id="406818.XBJ1_2600"/>
<evidence type="ECO:0000313" key="2">
    <source>
        <dbReference type="Proteomes" id="UP000002045"/>
    </source>
</evidence>
<proteinExistence type="predicted"/>
<sequence length="40" mass="4515">MNVNNMTNILNFKLLFCCVLVGVKTISQSFLQGTKIHELC</sequence>
<dbReference type="EMBL" id="FN667741">
    <property type="protein sequence ID" value="CBJ81724.1"/>
    <property type="molecule type" value="Genomic_DNA"/>
</dbReference>
<name>D3V7B2_XENBS</name>
<dbReference type="KEGG" id="xbo:XBJ1_2600"/>
<evidence type="ECO:0000313" key="1">
    <source>
        <dbReference type="EMBL" id="CBJ81724.1"/>
    </source>
</evidence>
<accession>D3V7B2</accession>
<organism evidence="1 2">
    <name type="scientific">Xenorhabdus bovienii (strain SS-2004)</name>
    <name type="common">Xenorhabdus nematophila subsp. bovienii</name>
    <dbReference type="NCBI Taxonomy" id="406818"/>
    <lineage>
        <taxon>Bacteria</taxon>
        <taxon>Pseudomonadati</taxon>
        <taxon>Pseudomonadota</taxon>
        <taxon>Gammaproteobacteria</taxon>
        <taxon>Enterobacterales</taxon>
        <taxon>Morganellaceae</taxon>
        <taxon>Xenorhabdus</taxon>
    </lineage>
</organism>
<dbReference type="HOGENOM" id="CLU_3298714_0_0_6"/>
<gene>
    <name evidence="1" type="ordered locus">XBJ1_2600</name>
</gene>
<reference evidence="1" key="1">
    <citation type="journal article" date="2011" name="PLoS ONE">
        <title>The entomopathogenic bacterial endosymbionts xenorhabdus and photorhabdus: convergent lifestyles from divergent genomes.</title>
        <authorList>
            <person name="Chaston J.M."/>
            <person name="Suen G."/>
            <person name="Tucker S.L."/>
            <person name="Andersen A.W."/>
            <person name="Bhasin A."/>
            <person name="Bode E."/>
            <person name="Bode H.B."/>
            <person name="Brachmann A.O."/>
            <person name="Cowles C.E."/>
            <person name="Cowles K.N."/>
            <person name="Darby C."/>
            <person name="de Leon L."/>
            <person name="Drace K."/>
            <person name="Du Z."/>
            <person name="Givaudan A."/>
            <person name="Herbert Tran E.E."/>
            <person name="Jewell K.A."/>
            <person name="Knack J.J."/>
            <person name="Krasomil-Osterfeld K.C."/>
            <person name="Kukor R."/>
            <person name="Lanois A."/>
            <person name="Latreille P."/>
            <person name="Leimgruber N.K."/>
            <person name="Lipke C.M."/>
            <person name="Liu R."/>
            <person name="Lu X."/>
            <person name="Martens E.C."/>
            <person name="Marri P.R."/>
            <person name="Medigue C."/>
            <person name="Menard M.L."/>
            <person name="Miller N.M."/>
            <person name="Morales-Soto N."/>
            <person name="Norton S."/>
            <person name="Ogier J.C."/>
            <person name="Orchard S.S."/>
            <person name="Park D."/>
            <person name="Park Y."/>
            <person name="Qurollo B.A."/>
            <person name="Sugar D.R."/>
            <person name="Richards G.R."/>
            <person name="Rouy Z."/>
            <person name="Slominski B."/>
            <person name="Slominski K."/>
            <person name="Snyder H."/>
            <person name="Tjaden B.C."/>
            <person name="van der Hoeven R."/>
            <person name="Welch R.D."/>
            <person name="Wheeler C."/>
            <person name="Xiang B."/>
            <person name="Barbazuk B."/>
            <person name="Gaudriault S."/>
            <person name="Goodner B."/>
            <person name="Slater S.C."/>
            <person name="Forst S."/>
            <person name="Goldman B.S."/>
            <person name="Goodrich-Blair H."/>
        </authorList>
    </citation>
    <scope>NUCLEOTIDE SEQUENCE [LARGE SCALE GENOMIC DNA]</scope>
    <source>
        <strain evidence="1">SS-2004</strain>
    </source>
</reference>
<dbReference type="Proteomes" id="UP000002045">
    <property type="component" value="Chromosome"/>
</dbReference>
<dbReference type="AlphaFoldDB" id="D3V7B2"/>